<proteinExistence type="inferred from homology"/>
<dbReference type="CDD" id="cd05233">
    <property type="entry name" value="SDR_c"/>
    <property type="match status" value="1"/>
</dbReference>
<dbReference type="GO" id="GO:0016491">
    <property type="term" value="F:oxidoreductase activity"/>
    <property type="evidence" value="ECO:0007669"/>
    <property type="project" value="UniProtKB-KW"/>
</dbReference>
<organism evidence="3 4">
    <name type="scientific">Parafilimonas terrae</name>
    <dbReference type="NCBI Taxonomy" id="1465490"/>
    <lineage>
        <taxon>Bacteria</taxon>
        <taxon>Pseudomonadati</taxon>
        <taxon>Bacteroidota</taxon>
        <taxon>Chitinophagia</taxon>
        <taxon>Chitinophagales</taxon>
        <taxon>Chitinophagaceae</taxon>
        <taxon>Parafilimonas</taxon>
    </lineage>
</organism>
<dbReference type="EMBL" id="FOXQ01000001">
    <property type="protein sequence ID" value="SFP52232.1"/>
    <property type="molecule type" value="Genomic_DNA"/>
</dbReference>
<dbReference type="AlphaFoldDB" id="A0A1I5R153"/>
<gene>
    <name evidence="3" type="ORF">SAMN05444277_10115</name>
</gene>
<dbReference type="Proteomes" id="UP000199031">
    <property type="component" value="Unassembled WGS sequence"/>
</dbReference>
<dbReference type="OrthoDB" id="9788235at2"/>
<dbReference type="Gene3D" id="3.40.50.720">
    <property type="entry name" value="NAD(P)-binding Rossmann-like Domain"/>
    <property type="match status" value="1"/>
</dbReference>
<dbReference type="SUPFAM" id="SSF51735">
    <property type="entry name" value="NAD(P)-binding Rossmann-fold domains"/>
    <property type="match status" value="1"/>
</dbReference>
<evidence type="ECO:0000313" key="4">
    <source>
        <dbReference type="Proteomes" id="UP000199031"/>
    </source>
</evidence>
<reference evidence="3 4" key="1">
    <citation type="submission" date="2016-10" db="EMBL/GenBank/DDBJ databases">
        <authorList>
            <person name="de Groot N.N."/>
        </authorList>
    </citation>
    <scope>NUCLEOTIDE SEQUENCE [LARGE SCALE GENOMIC DNA]</scope>
    <source>
        <strain evidence="3 4">DSM 28286</strain>
    </source>
</reference>
<evidence type="ECO:0000313" key="3">
    <source>
        <dbReference type="EMBL" id="SFP52232.1"/>
    </source>
</evidence>
<dbReference type="PANTHER" id="PTHR24321">
    <property type="entry name" value="DEHYDROGENASES, SHORT CHAIN"/>
    <property type="match status" value="1"/>
</dbReference>
<accession>A0A1I5R153</accession>
<evidence type="ECO:0000256" key="2">
    <source>
        <dbReference type="ARBA" id="ARBA00023002"/>
    </source>
</evidence>
<dbReference type="PANTHER" id="PTHR24321:SF8">
    <property type="entry name" value="ESTRADIOL 17-BETA-DEHYDROGENASE 8-RELATED"/>
    <property type="match status" value="1"/>
</dbReference>
<protein>
    <submittedName>
        <fullName evidence="3">3-oxoacyl-[acyl-carrier protein] reductase/L-fucose dehydrogenase</fullName>
    </submittedName>
</protein>
<keyword evidence="2" id="KW-0560">Oxidoreductase</keyword>
<comment type="similarity">
    <text evidence="1">Belongs to the short-chain dehydrogenases/reductases (SDR) family.</text>
</comment>
<dbReference type="RefSeq" id="WP_090653383.1">
    <property type="nucleotide sequence ID" value="NZ_FOXQ01000001.1"/>
</dbReference>
<dbReference type="STRING" id="1465490.SAMN05444277_10115"/>
<dbReference type="InterPro" id="IPR002347">
    <property type="entry name" value="SDR_fam"/>
</dbReference>
<name>A0A1I5R153_9BACT</name>
<keyword evidence="4" id="KW-1185">Reference proteome</keyword>
<sequence length="215" mass="22933">MDLNLKDKTIIVSGTAGNLDEHLISMLAAEGAVPVAINASETGNLKITETAIPTGGKYLHVAATLSNPEACKAAIEKILKYTGGIFGLVNSVDDNNGITLETGSHEQFMTLLHSNFIPHYLLVQHALPALKISRGAIVNIISNDAKNKAGNNAHAAVNDGVKALTREWAVELLKYNIRVNAVLARNNQNEEIANTIAFLLSEKSSHTTGQIINCS</sequence>
<dbReference type="InterPro" id="IPR036291">
    <property type="entry name" value="NAD(P)-bd_dom_sf"/>
</dbReference>
<evidence type="ECO:0000256" key="1">
    <source>
        <dbReference type="ARBA" id="ARBA00006484"/>
    </source>
</evidence>
<dbReference type="PRINTS" id="PR00081">
    <property type="entry name" value="GDHRDH"/>
</dbReference>
<dbReference type="Pfam" id="PF00106">
    <property type="entry name" value="adh_short"/>
    <property type="match status" value="1"/>
</dbReference>